<keyword evidence="11" id="KW-0378">Hydrolase</keyword>
<gene>
    <name evidence="11" type="ORF">SAMN05216184_103200</name>
</gene>
<dbReference type="EMBL" id="UETB01000003">
    <property type="protein sequence ID" value="SSA40016.1"/>
    <property type="molecule type" value="Genomic_DNA"/>
</dbReference>
<evidence type="ECO:0000256" key="3">
    <source>
        <dbReference type="ARBA" id="ARBA00022679"/>
    </source>
</evidence>
<keyword evidence="7 11" id="KW-0012">Acyltransferase</keyword>
<keyword evidence="6 9" id="KW-0472">Membrane</keyword>
<feature type="transmembrane region" description="Helical" evidence="9">
    <location>
        <begin position="286"/>
        <end position="307"/>
    </location>
</feature>
<comment type="subcellular location">
    <subcellularLocation>
        <location evidence="1">Cell membrane</location>
        <topology evidence="1">Multi-pass membrane protein</topology>
    </subcellularLocation>
</comment>
<dbReference type="SUPFAM" id="SSF52266">
    <property type="entry name" value="SGNH hydrolase"/>
    <property type="match status" value="1"/>
</dbReference>
<dbReference type="GO" id="GO:0016787">
    <property type="term" value="F:hydrolase activity"/>
    <property type="evidence" value="ECO:0007669"/>
    <property type="project" value="UniProtKB-KW"/>
</dbReference>
<dbReference type="InterPro" id="IPR050879">
    <property type="entry name" value="Acyltransferase_3"/>
</dbReference>
<evidence type="ECO:0000256" key="6">
    <source>
        <dbReference type="ARBA" id="ARBA00023136"/>
    </source>
</evidence>
<dbReference type="GO" id="GO:0005886">
    <property type="term" value="C:plasma membrane"/>
    <property type="evidence" value="ECO:0007669"/>
    <property type="project" value="UniProtKB-SubCell"/>
</dbReference>
<evidence type="ECO:0000256" key="4">
    <source>
        <dbReference type="ARBA" id="ARBA00022692"/>
    </source>
</evidence>
<feature type="transmembrane region" description="Helical" evidence="9">
    <location>
        <begin position="58"/>
        <end position="78"/>
    </location>
</feature>
<dbReference type="Gene3D" id="3.40.50.1110">
    <property type="entry name" value="SGNH hydrolase"/>
    <property type="match status" value="1"/>
</dbReference>
<evidence type="ECO:0000256" key="9">
    <source>
        <dbReference type="SAM" id="Phobius"/>
    </source>
</evidence>
<feature type="transmembrane region" description="Helical" evidence="9">
    <location>
        <begin position="255"/>
        <end position="274"/>
    </location>
</feature>
<dbReference type="PANTHER" id="PTHR23028">
    <property type="entry name" value="ACETYLTRANSFERASE"/>
    <property type="match status" value="1"/>
</dbReference>
<evidence type="ECO:0000313" key="12">
    <source>
        <dbReference type="Proteomes" id="UP000250222"/>
    </source>
</evidence>
<evidence type="ECO:0000256" key="8">
    <source>
        <dbReference type="SAM" id="MobiDB-lite"/>
    </source>
</evidence>
<feature type="transmembrane region" description="Helical" evidence="9">
    <location>
        <begin position="352"/>
        <end position="373"/>
    </location>
</feature>
<dbReference type="AlphaFoldDB" id="A0A2Y9A7S3"/>
<evidence type="ECO:0000313" key="11">
    <source>
        <dbReference type="EMBL" id="SSA40016.1"/>
    </source>
</evidence>
<feature type="transmembrane region" description="Helical" evidence="9">
    <location>
        <begin position="170"/>
        <end position="187"/>
    </location>
</feature>
<evidence type="ECO:0000256" key="1">
    <source>
        <dbReference type="ARBA" id="ARBA00004651"/>
    </source>
</evidence>
<feature type="domain" description="Acyltransferase 3" evidence="10">
    <location>
        <begin position="31"/>
        <end position="369"/>
    </location>
</feature>
<feature type="region of interest" description="Disordered" evidence="8">
    <location>
        <begin position="1"/>
        <end position="27"/>
    </location>
</feature>
<organism evidence="11 12">
    <name type="scientific">Georgenia satyanarayanai</name>
    <dbReference type="NCBI Taxonomy" id="860221"/>
    <lineage>
        <taxon>Bacteria</taxon>
        <taxon>Bacillati</taxon>
        <taxon>Actinomycetota</taxon>
        <taxon>Actinomycetes</taxon>
        <taxon>Micrococcales</taxon>
        <taxon>Bogoriellaceae</taxon>
        <taxon>Georgenia</taxon>
    </lineage>
</organism>
<feature type="transmembrane region" description="Helical" evidence="9">
    <location>
        <begin position="225"/>
        <end position="243"/>
    </location>
</feature>
<reference evidence="11 12" key="1">
    <citation type="submission" date="2016-10" db="EMBL/GenBank/DDBJ databases">
        <authorList>
            <person name="Cai Z."/>
        </authorList>
    </citation>
    <scope>NUCLEOTIDE SEQUENCE [LARGE SCALE GENOMIC DNA]</scope>
    <source>
        <strain evidence="11 12">CGMCC 1.10826</strain>
    </source>
</reference>
<name>A0A2Y9A7S3_9MICO</name>
<dbReference type="Pfam" id="PF01757">
    <property type="entry name" value="Acyl_transf_3"/>
    <property type="match status" value="1"/>
</dbReference>
<feature type="transmembrane region" description="Helical" evidence="9">
    <location>
        <begin position="400"/>
        <end position="421"/>
    </location>
</feature>
<dbReference type="Proteomes" id="UP000250222">
    <property type="component" value="Unassembled WGS sequence"/>
</dbReference>
<keyword evidence="3 11" id="KW-0808">Transferase</keyword>
<dbReference type="GO" id="GO:0009103">
    <property type="term" value="P:lipopolysaccharide biosynthetic process"/>
    <property type="evidence" value="ECO:0007669"/>
    <property type="project" value="TreeGrafter"/>
</dbReference>
<feature type="transmembrane region" description="Helical" evidence="9">
    <location>
        <begin position="99"/>
        <end position="118"/>
    </location>
</feature>
<sequence>MAQTAAPARPERARTTSRRAPARTTPRAGHIHGLDGLRAIAVGAVLVYHLRPTSLPGGFLGVDVFFVISGFLITTLLLRELGTKGRVDLPRFWLRRARRLLPALVSVVVVSVSLAAVAGGDLLVNIGRQVLGALTFSNNWLEIGAGSSYFAQTSPLLFVNFWSLAVEEQFYLLWPPLLGLLLALTSTGRQRVRVALGVAAVSALLMALLHTAGEDATRVYYGTDTHLFGLMIGVALAFAWASPRSWLHSAAWQRWRQPAALAAFAGLLVLMTVLHEDTALTFRGGILTACLLTAVLVAALLGPVGLYQRLLRMPPVAWVGERSYGIYLWHWPLILVLTELLPATTYDSALSWATRALALVLTLVVAGASYRWLEIPVRRDGFTGVWRRWRTALRGGRRTAQVVGGAGVVLLVTTAVAVATAPTTSLTQQQIEANEELVAASAVEREAPEPLPVDADWTVPAAEEISGFGDSIMVTSAHGLTHRWPEISLDAKSNRQWPDGLAAIEQAVDQGTVRRAVVLDFGTNAGVGEPDVVRAALDALGPGRMAVVVNLYGGSYWIPEANAALADVVAEYPNAIIADWYSAIDAEPDKLQSDGIHPDIEGGHLYTDVVADAFAELSERLLEETAGE</sequence>
<evidence type="ECO:0000256" key="5">
    <source>
        <dbReference type="ARBA" id="ARBA00022989"/>
    </source>
</evidence>
<keyword evidence="2" id="KW-1003">Cell membrane</keyword>
<dbReference type="InterPro" id="IPR002656">
    <property type="entry name" value="Acyl_transf_3_dom"/>
</dbReference>
<evidence type="ECO:0000256" key="7">
    <source>
        <dbReference type="ARBA" id="ARBA00023315"/>
    </source>
</evidence>
<feature type="transmembrane region" description="Helical" evidence="9">
    <location>
        <begin position="328"/>
        <end position="346"/>
    </location>
</feature>
<keyword evidence="4 9" id="KW-0812">Transmembrane</keyword>
<feature type="transmembrane region" description="Helical" evidence="9">
    <location>
        <begin position="194"/>
        <end position="213"/>
    </location>
</feature>
<evidence type="ECO:0000259" key="10">
    <source>
        <dbReference type="Pfam" id="PF01757"/>
    </source>
</evidence>
<dbReference type="OrthoDB" id="3404679at2"/>
<dbReference type="PANTHER" id="PTHR23028:SF53">
    <property type="entry name" value="ACYL_TRANSF_3 DOMAIN-CONTAINING PROTEIN"/>
    <property type="match status" value="1"/>
</dbReference>
<dbReference type="InterPro" id="IPR036514">
    <property type="entry name" value="SGNH_hydro_sf"/>
</dbReference>
<dbReference type="GO" id="GO:0016747">
    <property type="term" value="F:acyltransferase activity, transferring groups other than amino-acyl groups"/>
    <property type="evidence" value="ECO:0007669"/>
    <property type="project" value="InterPro"/>
</dbReference>
<accession>A0A2Y9A7S3</accession>
<evidence type="ECO:0000256" key="2">
    <source>
        <dbReference type="ARBA" id="ARBA00022475"/>
    </source>
</evidence>
<proteinExistence type="predicted"/>
<keyword evidence="5 9" id="KW-1133">Transmembrane helix</keyword>
<protein>
    <submittedName>
        <fullName evidence="11">Peptidoglycan/LPS O-acetylase OafA/YrhL, contains acyltransferase and SGNH-hydrolase domains</fullName>
    </submittedName>
</protein>
<dbReference type="RefSeq" id="WP_110851853.1">
    <property type="nucleotide sequence ID" value="NZ_QKLZ01000003.1"/>
</dbReference>
<keyword evidence="12" id="KW-1185">Reference proteome</keyword>